<accession>A0ABT4M0D1</accession>
<reference evidence="1" key="1">
    <citation type="submission" date="2022-12" db="EMBL/GenBank/DDBJ databases">
        <title>Bacterial isolates from different developmental stages of Nematostella vectensis.</title>
        <authorList>
            <person name="Fraune S."/>
        </authorList>
    </citation>
    <scope>NUCLEOTIDE SEQUENCE</scope>
    <source>
        <strain evidence="1">G21619-S1</strain>
    </source>
</reference>
<proteinExistence type="predicted"/>
<gene>
    <name evidence="1" type="ORF">O4H32_00870</name>
</gene>
<name>A0ABT4M0D1_9BURK</name>
<evidence type="ECO:0000313" key="1">
    <source>
        <dbReference type="EMBL" id="MCZ4328505.1"/>
    </source>
</evidence>
<dbReference type="RefSeq" id="WP_269355829.1">
    <property type="nucleotide sequence ID" value="NZ_JAPWHE010000001.1"/>
</dbReference>
<dbReference type="InterPro" id="IPR025427">
    <property type="entry name" value="DUF4160"/>
</dbReference>
<evidence type="ECO:0000313" key="2">
    <source>
        <dbReference type="Proteomes" id="UP001068379"/>
    </source>
</evidence>
<protein>
    <submittedName>
        <fullName evidence="1">DUF4160 domain-containing protein</fullName>
    </submittedName>
</protein>
<dbReference type="EMBL" id="JAPWHE010000001">
    <property type="protein sequence ID" value="MCZ4328505.1"/>
    <property type="molecule type" value="Genomic_DNA"/>
</dbReference>
<dbReference type="Pfam" id="PF13711">
    <property type="entry name" value="DUF4160"/>
    <property type="match status" value="1"/>
</dbReference>
<dbReference type="Proteomes" id="UP001068379">
    <property type="component" value="Unassembled WGS sequence"/>
</dbReference>
<sequence length="86" mass="10160">MPTISTFYGILIQMFWNDHAPPHFHALYAEHEVLIDIRTLESVEGEMPRRALALILEWAQEHRAELMEDWELCARNQQPNKIHPLV</sequence>
<organism evidence="1 2">
    <name type="scientific">Castellaniella denitrificans</name>
    <dbReference type="NCBI Taxonomy" id="56119"/>
    <lineage>
        <taxon>Bacteria</taxon>
        <taxon>Pseudomonadati</taxon>
        <taxon>Pseudomonadota</taxon>
        <taxon>Betaproteobacteria</taxon>
        <taxon>Burkholderiales</taxon>
        <taxon>Alcaligenaceae</taxon>
        <taxon>Castellaniella</taxon>
    </lineage>
</organism>
<keyword evidence="2" id="KW-1185">Reference proteome</keyword>
<comment type="caution">
    <text evidence="1">The sequence shown here is derived from an EMBL/GenBank/DDBJ whole genome shotgun (WGS) entry which is preliminary data.</text>
</comment>